<dbReference type="Pfam" id="PF12311">
    <property type="entry name" value="DUF3632"/>
    <property type="match status" value="1"/>
</dbReference>
<sequence>MGSCVVLGTRPEGDIIINLVNNDDFSTAEAVEKIVALTADAAAEAFSTQEQFKATNLVQHNVLLQHSTAVAGFIIDCAEQIPHDQQSKLLDFVFQLQKVTVPDPRAGAELRQEDEVFWTGMPRLGLELSEYQGLSRSTEEQLRLYENCVAFVAQLSEIGFGSFKESIGWNHWPLTRMFQETYKPTRSNVRLVCIWLIYAPKKVQQDAQLGRTRGTGPRAKVFKPEYWARWKQFLEDCQSKPSDEIADLDTQNLIGRALDSMEKI</sequence>
<proteinExistence type="predicted"/>
<protein>
    <submittedName>
        <fullName evidence="1">Uncharacterized protein</fullName>
    </submittedName>
</protein>
<dbReference type="Proteomes" id="UP000754883">
    <property type="component" value="Unassembled WGS sequence"/>
</dbReference>
<dbReference type="InterPro" id="IPR022085">
    <property type="entry name" value="OpdG"/>
</dbReference>
<dbReference type="InterPro" id="IPR053204">
    <property type="entry name" value="Oxopyrrolidines_Biosynth-assoc"/>
</dbReference>
<keyword evidence="2" id="KW-1185">Reference proteome</keyword>
<dbReference type="PANTHER" id="PTHR38797:SF6">
    <property type="match status" value="1"/>
</dbReference>
<evidence type="ECO:0000313" key="1">
    <source>
        <dbReference type="EMBL" id="CAG9990517.1"/>
    </source>
</evidence>
<accession>A0A9N9UJ71</accession>
<name>A0A9N9UJ71_9HYPO</name>
<comment type="caution">
    <text evidence="1">The sequence shown here is derived from an EMBL/GenBank/DDBJ whole genome shotgun (WGS) entry which is preliminary data.</text>
</comment>
<organism evidence="1 2">
    <name type="scientific">Clonostachys byssicola</name>
    <dbReference type="NCBI Taxonomy" id="160290"/>
    <lineage>
        <taxon>Eukaryota</taxon>
        <taxon>Fungi</taxon>
        <taxon>Dikarya</taxon>
        <taxon>Ascomycota</taxon>
        <taxon>Pezizomycotina</taxon>
        <taxon>Sordariomycetes</taxon>
        <taxon>Hypocreomycetidae</taxon>
        <taxon>Hypocreales</taxon>
        <taxon>Bionectriaceae</taxon>
        <taxon>Clonostachys</taxon>
    </lineage>
</organism>
<dbReference type="OrthoDB" id="3350591at2759"/>
<reference evidence="1" key="1">
    <citation type="submission" date="2021-10" db="EMBL/GenBank/DDBJ databases">
        <authorList>
            <person name="Piombo E."/>
        </authorList>
    </citation>
    <scope>NUCLEOTIDE SEQUENCE</scope>
</reference>
<dbReference type="PANTHER" id="PTHR38797">
    <property type="entry name" value="NUCLEAR PORE COMPLEX PROTEIN NUP85-RELATED"/>
    <property type="match status" value="1"/>
</dbReference>
<dbReference type="AlphaFoldDB" id="A0A9N9UJ71"/>
<dbReference type="EMBL" id="CABFNO020001473">
    <property type="protein sequence ID" value="CAG9990517.1"/>
    <property type="molecule type" value="Genomic_DNA"/>
</dbReference>
<evidence type="ECO:0000313" key="2">
    <source>
        <dbReference type="Proteomes" id="UP000754883"/>
    </source>
</evidence>
<gene>
    <name evidence="1" type="ORF">CBYS24578_00013821</name>
</gene>